<dbReference type="InterPro" id="IPR004516">
    <property type="entry name" value="HisRS/HisZ"/>
</dbReference>
<dbReference type="InterPro" id="IPR006195">
    <property type="entry name" value="aa-tRNA-synth_II"/>
</dbReference>
<reference evidence="12 13" key="1">
    <citation type="submission" date="2018-05" db="EMBL/GenBank/DDBJ databases">
        <title>Zavarzinia sp. HR-AS.</title>
        <authorList>
            <person name="Lee Y."/>
            <person name="Jeon C.O."/>
        </authorList>
    </citation>
    <scope>NUCLEOTIDE SEQUENCE [LARGE SCALE GENOMIC DNA]</scope>
    <source>
        <strain evidence="12 13">HR-AS</strain>
    </source>
</reference>
<organism evidence="12 13">
    <name type="scientific">Zavarzinia aquatilis</name>
    <dbReference type="NCBI Taxonomy" id="2211142"/>
    <lineage>
        <taxon>Bacteria</taxon>
        <taxon>Pseudomonadati</taxon>
        <taxon>Pseudomonadota</taxon>
        <taxon>Alphaproteobacteria</taxon>
        <taxon>Rhodospirillales</taxon>
        <taxon>Zavarziniaceae</taxon>
        <taxon>Zavarzinia</taxon>
    </lineage>
</organism>
<dbReference type="OrthoDB" id="9769617at2"/>
<dbReference type="SUPFAM" id="SSF55681">
    <property type="entry name" value="Class II aaRS and biotin synthetases"/>
    <property type="match status" value="1"/>
</dbReference>
<comment type="subcellular location">
    <subcellularLocation>
        <location evidence="1 9">Cytoplasm</location>
    </subcellularLocation>
</comment>
<keyword evidence="13" id="KW-1185">Reference proteome</keyword>
<evidence type="ECO:0000256" key="9">
    <source>
        <dbReference type="HAMAP-Rule" id="MF_00125"/>
    </source>
</evidence>
<dbReference type="PROSITE" id="PS50862">
    <property type="entry name" value="AA_TRNA_LIGASE_II"/>
    <property type="match status" value="1"/>
</dbReference>
<evidence type="ECO:0000256" key="7">
    <source>
        <dbReference type="ARBA" id="ARBA00022490"/>
    </source>
</evidence>
<evidence type="ECO:0000259" key="11">
    <source>
        <dbReference type="PROSITE" id="PS50862"/>
    </source>
</evidence>
<dbReference type="PANTHER" id="PTHR43707:SF1">
    <property type="entry name" value="HISTIDINE--TRNA LIGASE, MITOCHONDRIAL-RELATED"/>
    <property type="match status" value="1"/>
</dbReference>
<dbReference type="Proteomes" id="UP000245461">
    <property type="component" value="Unassembled WGS sequence"/>
</dbReference>
<feature type="binding site" evidence="10">
    <location>
        <position position="132"/>
    </location>
    <ligand>
        <name>L-histidine</name>
        <dbReference type="ChEBI" id="CHEBI:57595"/>
    </ligand>
</feature>
<comment type="function">
    <text evidence="8 9">Required for the first step of histidine biosynthesis. May allow the feedback regulation of ATP phosphoribosyltransferase activity by histidine.</text>
</comment>
<dbReference type="EMBL" id="QGLE01000003">
    <property type="protein sequence ID" value="PWR24476.1"/>
    <property type="molecule type" value="Genomic_DNA"/>
</dbReference>
<comment type="caution">
    <text evidence="12">The sequence shown here is derived from an EMBL/GenBank/DDBJ whole genome shotgun (WGS) entry which is preliminary data.</text>
</comment>
<comment type="subunit">
    <text evidence="4 9">Heteromultimer composed of HisG and HisZ subunits.</text>
</comment>
<feature type="binding site" evidence="10">
    <location>
        <position position="128"/>
    </location>
    <ligand>
        <name>L-histidine</name>
        <dbReference type="ChEBI" id="CHEBI:57595"/>
    </ligand>
</feature>
<dbReference type="PANTHER" id="PTHR43707">
    <property type="entry name" value="HISTIDYL-TRNA SYNTHETASE"/>
    <property type="match status" value="1"/>
</dbReference>
<dbReference type="GO" id="GO:0000105">
    <property type="term" value="P:L-histidine biosynthetic process"/>
    <property type="evidence" value="ECO:0007669"/>
    <property type="project" value="UniProtKB-UniRule"/>
</dbReference>
<evidence type="ECO:0000313" key="13">
    <source>
        <dbReference type="Proteomes" id="UP000245461"/>
    </source>
</evidence>
<dbReference type="UniPathway" id="UPA00031">
    <property type="reaction ID" value="UER00006"/>
</dbReference>
<dbReference type="GO" id="GO:0006427">
    <property type="term" value="P:histidyl-tRNA aminoacylation"/>
    <property type="evidence" value="ECO:0007669"/>
    <property type="project" value="TreeGrafter"/>
</dbReference>
<dbReference type="GO" id="GO:0004821">
    <property type="term" value="F:histidine-tRNA ligase activity"/>
    <property type="evidence" value="ECO:0007669"/>
    <property type="project" value="TreeGrafter"/>
</dbReference>
<accession>A0A317EDY6</accession>
<comment type="miscellaneous">
    <text evidence="9">This function is generally fulfilled by the C-terminal part of HisG, which is missing in some bacteria such as this one.</text>
</comment>
<protein>
    <recommendedName>
        <fullName evidence="6 9">ATP phosphoribosyltransferase regulatory subunit</fullName>
    </recommendedName>
</protein>
<dbReference type="HAMAP" id="MF_00125">
    <property type="entry name" value="HisZ"/>
    <property type="match status" value="1"/>
</dbReference>
<feature type="domain" description="Aminoacyl-transfer RNA synthetases class-II family profile" evidence="11">
    <location>
        <begin position="36"/>
        <end position="382"/>
    </location>
</feature>
<feature type="binding site" evidence="10">
    <location>
        <position position="269"/>
    </location>
    <ligand>
        <name>L-histidine</name>
        <dbReference type="ChEBI" id="CHEBI:57595"/>
    </ligand>
</feature>
<keyword evidence="7 9" id="KW-0963">Cytoplasm</keyword>
<dbReference type="InterPro" id="IPR045864">
    <property type="entry name" value="aa-tRNA-synth_II/BPL/LPL"/>
</dbReference>
<evidence type="ECO:0000256" key="5">
    <source>
        <dbReference type="ARBA" id="ARBA00011738"/>
    </source>
</evidence>
<evidence type="ECO:0000256" key="3">
    <source>
        <dbReference type="ARBA" id="ARBA00005539"/>
    </source>
</evidence>
<dbReference type="GO" id="GO:0005737">
    <property type="term" value="C:cytoplasm"/>
    <property type="evidence" value="ECO:0007669"/>
    <property type="project" value="UniProtKB-SubCell"/>
</dbReference>
<dbReference type="InterPro" id="IPR041715">
    <property type="entry name" value="HisRS-like_core"/>
</dbReference>
<name>A0A317EDY6_9PROT</name>
<keyword evidence="12" id="KW-0328">Glycosyltransferase</keyword>
<proteinExistence type="inferred from homology"/>
<gene>
    <name evidence="9" type="primary">hisZ</name>
    <name evidence="12" type="ORF">DKG74_06630</name>
</gene>
<feature type="binding site" evidence="10">
    <location>
        <position position="114"/>
    </location>
    <ligand>
        <name>L-histidine</name>
        <dbReference type="ChEBI" id="CHEBI:57595"/>
    </ligand>
</feature>
<evidence type="ECO:0000256" key="4">
    <source>
        <dbReference type="ARBA" id="ARBA00011496"/>
    </source>
</evidence>
<evidence type="ECO:0000313" key="12">
    <source>
        <dbReference type="EMBL" id="PWR24476.1"/>
    </source>
</evidence>
<keyword evidence="12" id="KW-0808">Transferase</keyword>
<dbReference type="Pfam" id="PF13393">
    <property type="entry name" value="tRNA-synt_His"/>
    <property type="match status" value="1"/>
</dbReference>
<dbReference type="GO" id="GO:0016757">
    <property type="term" value="F:glycosyltransferase activity"/>
    <property type="evidence" value="ECO:0007669"/>
    <property type="project" value="UniProtKB-KW"/>
</dbReference>
<comment type="subunit">
    <text evidence="5">Homodimer.</text>
</comment>
<keyword evidence="9" id="KW-0368">Histidine biosynthesis</keyword>
<evidence type="ECO:0000256" key="10">
    <source>
        <dbReference type="PIRSR" id="PIRSR001549-1"/>
    </source>
</evidence>
<sequence>MTEYAARALLPEGLQDELPPAAEHEAAVVAQLVSAFAAHGYQRVKPPLIEFEESLTQGPGAAQGTGMFRLVDPASQRLMAVRSDMTVQVARIAATRLRNTARPLRLAYAGQVLRVKGTQLRPERQFTQAGVELIGTRCVAADAEVVLLALESLAACGHARPVTVDLTLPTLVPAIAAALGLPPALAQQARDALDGKDAGELEGLPAEAFRLFNILLEAAGPADRALAALAGLELPPDARAGVAELAGLVAEIRKAAPGVMVTVDPGEYRAHEYHTGFGFTLLATGVRGELGRGGRYDLVGPDGGTEEAVGFTLYVDSLLRSLPKPGAVAFVYLPFGTGADAARALRAAGHRTVAALAPETDAMAEARRLGCSHIFIEGAVAPVAA</sequence>
<evidence type="ECO:0000256" key="8">
    <source>
        <dbReference type="ARBA" id="ARBA00025246"/>
    </source>
</evidence>
<evidence type="ECO:0000256" key="2">
    <source>
        <dbReference type="ARBA" id="ARBA00004667"/>
    </source>
</evidence>
<dbReference type="PIRSF" id="PIRSF001549">
    <property type="entry name" value="His-tRNA_synth"/>
    <property type="match status" value="1"/>
</dbReference>
<dbReference type="RefSeq" id="WP_109903940.1">
    <property type="nucleotide sequence ID" value="NZ_QGLE01000003.1"/>
</dbReference>
<dbReference type="AlphaFoldDB" id="A0A317EDY6"/>
<evidence type="ECO:0000256" key="6">
    <source>
        <dbReference type="ARBA" id="ARBA00020397"/>
    </source>
</evidence>
<comment type="similarity">
    <text evidence="3 9">Belongs to the class-II aminoacyl-tRNA synthetase family. HisZ subfamily.</text>
</comment>
<feature type="binding site" evidence="10">
    <location>
        <begin position="84"/>
        <end position="86"/>
    </location>
    <ligand>
        <name>L-histidine</name>
        <dbReference type="ChEBI" id="CHEBI:57595"/>
    </ligand>
</feature>
<evidence type="ECO:0000256" key="1">
    <source>
        <dbReference type="ARBA" id="ARBA00004496"/>
    </source>
</evidence>
<comment type="pathway">
    <text evidence="2 9">Amino-acid biosynthesis; L-histidine biosynthesis; L-histidine from 5-phospho-alpha-D-ribose 1-diphosphate: step 1/9.</text>
</comment>
<dbReference type="Gene3D" id="3.30.930.10">
    <property type="entry name" value="Bira Bifunctional Protein, Domain 2"/>
    <property type="match status" value="1"/>
</dbReference>
<dbReference type="InterPro" id="IPR004517">
    <property type="entry name" value="HisZ"/>
</dbReference>
<keyword evidence="9" id="KW-0028">Amino-acid biosynthesis</keyword>